<dbReference type="GO" id="GO:0008873">
    <property type="term" value="F:gluconate 2-dehydrogenase activity"/>
    <property type="evidence" value="ECO:0007669"/>
    <property type="project" value="UniProtKB-EC"/>
</dbReference>
<dbReference type="Proteomes" id="UP000002258">
    <property type="component" value="Chromosome 3"/>
</dbReference>
<dbReference type="GO" id="GO:0005829">
    <property type="term" value="C:cytosol"/>
    <property type="evidence" value="ECO:0007669"/>
    <property type="project" value="TreeGrafter"/>
</dbReference>
<dbReference type="InterPro" id="IPR036291">
    <property type="entry name" value="NAD(P)-bd_dom_sf"/>
</dbReference>
<dbReference type="GO" id="GO:0051287">
    <property type="term" value="F:NAD binding"/>
    <property type="evidence" value="ECO:0007669"/>
    <property type="project" value="InterPro"/>
</dbReference>
<dbReference type="SUPFAM" id="SSF52283">
    <property type="entry name" value="Formate/glycerate dehydrogenase catalytic domain-like"/>
    <property type="match status" value="1"/>
</dbReference>
<keyword evidence="1 3" id="KW-0560">Oxidoreductase</keyword>
<dbReference type="GO" id="GO:0030267">
    <property type="term" value="F:glyoxylate reductase (NADPH) activity"/>
    <property type="evidence" value="ECO:0007669"/>
    <property type="project" value="TreeGrafter"/>
</dbReference>
<dbReference type="InterPro" id="IPR050223">
    <property type="entry name" value="D-isomer_2-hydroxyacid_DH"/>
</dbReference>
<name>A3LRN9_PICST</name>
<dbReference type="EMBL" id="CP000497">
    <property type="protein sequence ID" value="ABN65769.2"/>
    <property type="molecule type" value="Genomic_DNA"/>
</dbReference>
<dbReference type="FunCoup" id="A3LRN9">
    <property type="interactions" value="37"/>
</dbReference>
<dbReference type="RefSeq" id="XP_001383798.2">
    <property type="nucleotide sequence ID" value="XM_001383761.1"/>
</dbReference>
<dbReference type="KEGG" id="pic:PICST_43416"/>
<evidence type="ECO:0000313" key="7">
    <source>
        <dbReference type="Proteomes" id="UP000002258"/>
    </source>
</evidence>
<dbReference type="EC" id="1.1.1.81" evidence="6"/>
<evidence type="ECO:0000259" key="5">
    <source>
        <dbReference type="Pfam" id="PF02826"/>
    </source>
</evidence>
<dbReference type="OMA" id="VFRNMQW"/>
<dbReference type="eggNOG" id="KOG0069">
    <property type="taxonomic scope" value="Eukaryota"/>
</dbReference>
<feature type="domain" description="D-isomer specific 2-hydroxyacid dehydrogenase catalytic" evidence="4">
    <location>
        <begin position="66"/>
        <end position="355"/>
    </location>
</feature>
<comment type="similarity">
    <text evidence="3">Belongs to the D-isomer specific 2-hydroxyacid dehydrogenase family.</text>
</comment>
<dbReference type="InParanoid" id="A3LRN9"/>
<dbReference type="STRING" id="322104.A3LRN9"/>
<dbReference type="InterPro" id="IPR006140">
    <property type="entry name" value="D-isomer_DH_NAD-bd"/>
</dbReference>
<keyword evidence="7" id="KW-1185">Reference proteome</keyword>
<organism evidence="6 7">
    <name type="scientific">Scheffersomyces stipitis (strain ATCC 58785 / CBS 6054 / NBRC 10063 / NRRL Y-11545)</name>
    <name type="common">Yeast</name>
    <name type="synonym">Pichia stipitis</name>
    <dbReference type="NCBI Taxonomy" id="322104"/>
    <lineage>
        <taxon>Eukaryota</taxon>
        <taxon>Fungi</taxon>
        <taxon>Dikarya</taxon>
        <taxon>Ascomycota</taxon>
        <taxon>Saccharomycotina</taxon>
        <taxon>Pichiomycetes</taxon>
        <taxon>Debaryomycetaceae</taxon>
        <taxon>Scheffersomyces</taxon>
    </lineage>
</organism>
<dbReference type="InterPro" id="IPR006139">
    <property type="entry name" value="D-isomer_2_OHA_DH_cat_dom"/>
</dbReference>
<dbReference type="HOGENOM" id="CLU_019796_1_2_1"/>
<protein>
    <submittedName>
        <fullName evidence="6">Hydroxyisocaproate dehydrogenase</fullName>
        <ecNumber evidence="6">1.1.1.215</ecNumber>
        <ecNumber evidence="6">1.1.1.81</ecNumber>
        <ecNumber evidence="6">1.1.1.95</ecNumber>
        <ecNumber evidence="6">1.2.1.2</ecNumber>
    </submittedName>
</protein>
<dbReference type="EC" id="1.2.1.2" evidence="6"/>
<dbReference type="PANTHER" id="PTHR10996">
    <property type="entry name" value="2-HYDROXYACID DEHYDROGENASE-RELATED"/>
    <property type="match status" value="1"/>
</dbReference>
<dbReference type="Pfam" id="PF00389">
    <property type="entry name" value="2-Hacid_dh"/>
    <property type="match status" value="1"/>
</dbReference>
<dbReference type="PANTHER" id="PTHR10996:SF178">
    <property type="entry name" value="2-HYDROXYACID DEHYDROGENASE YGL185C-RELATED"/>
    <property type="match status" value="1"/>
</dbReference>
<dbReference type="EC" id="1.1.1.215" evidence="6"/>
<dbReference type="GO" id="GO:0016618">
    <property type="term" value="F:hydroxypyruvate reductase [NAD(P)H] activity"/>
    <property type="evidence" value="ECO:0007669"/>
    <property type="project" value="UniProtKB-EC"/>
</dbReference>
<dbReference type="GO" id="GO:0004617">
    <property type="term" value="F:phosphoglycerate dehydrogenase activity"/>
    <property type="evidence" value="ECO:0007669"/>
    <property type="project" value="UniProtKB-EC"/>
</dbReference>
<dbReference type="SUPFAM" id="SSF51735">
    <property type="entry name" value="NAD(P)-binding Rossmann-fold domains"/>
    <property type="match status" value="1"/>
</dbReference>
<gene>
    <name evidence="6" type="primary">MDH99</name>
    <name evidence="6" type="ORF">PICST_43416</name>
</gene>
<dbReference type="Gene3D" id="3.40.50.720">
    <property type="entry name" value="NAD(P)-binding Rossmann-like Domain"/>
    <property type="match status" value="2"/>
</dbReference>
<dbReference type="OrthoDB" id="298012at2759"/>
<dbReference type="EC" id="1.1.1.95" evidence="6"/>
<evidence type="ECO:0000256" key="3">
    <source>
        <dbReference type="RuleBase" id="RU003719"/>
    </source>
</evidence>
<accession>A3LRN9</accession>
<proteinExistence type="inferred from homology"/>
<evidence type="ECO:0000259" key="4">
    <source>
        <dbReference type="Pfam" id="PF00389"/>
    </source>
</evidence>
<feature type="domain" description="D-isomer specific 2-hydroxyacid dehydrogenase NAD-binding" evidence="5">
    <location>
        <begin position="185"/>
        <end position="332"/>
    </location>
</feature>
<evidence type="ECO:0000256" key="1">
    <source>
        <dbReference type="ARBA" id="ARBA00023002"/>
    </source>
</evidence>
<dbReference type="GeneID" id="4838203"/>
<evidence type="ECO:0000313" key="6">
    <source>
        <dbReference type="EMBL" id="ABN65769.2"/>
    </source>
</evidence>
<evidence type="ECO:0000256" key="2">
    <source>
        <dbReference type="ARBA" id="ARBA00023027"/>
    </source>
</evidence>
<dbReference type="Pfam" id="PF02826">
    <property type="entry name" value="2-Hacid_dh_C"/>
    <property type="match status" value="1"/>
</dbReference>
<sequence>MTLKQQVLFVGKPNTNTEAYKKFSANFEVINYKITSKSQLIEDFEGRLRYIEAIYAGWGGFDGVGGFQGEVLRHCPPNVKVVAICSIGHDGYDTEGMSKRGITLTNVPSVIASEAVADLVLYNTLSSFRNFKMFEKNLGGKLTNTGALRTALVRGEFDQFNGVPVIKPTVGGAFASSCCGRDILSPRGHNVVIVGFGSIGKLIGERLACIGMNIHYVKRSKLSEQEEASLGYKVTYHATLKDTKNIADLVVIACPGTAHTRHMVNEEMINDFAKPFRLINIGRGYVVDEKALVNGLQSGKILFAGLDVFENEPSINPDLLNRQDVVLTPHIGSSTTENFNYTAAAAMFNIETVLYDREDTITRVN</sequence>
<keyword evidence="2" id="KW-0520">NAD</keyword>
<reference evidence="6 7" key="1">
    <citation type="journal article" date="2007" name="Nat. Biotechnol.">
        <title>Genome sequence of the lignocellulose-bioconverting and xylose-fermenting yeast Pichia stipitis.</title>
        <authorList>
            <person name="Jeffries T.W."/>
            <person name="Grigoriev I.V."/>
            <person name="Grimwood J."/>
            <person name="Laplaza J.M."/>
            <person name="Aerts A."/>
            <person name="Salamov A."/>
            <person name="Schmutz J."/>
            <person name="Lindquist E."/>
            <person name="Dehal P."/>
            <person name="Shapiro H."/>
            <person name="Jin Y.S."/>
            <person name="Passoth V."/>
            <person name="Richardson P.M."/>
        </authorList>
    </citation>
    <scope>NUCLEOTIDE SEQUENCE [LARGE SCALE GENOMIC DNA]</scope>
    <source>
        <strain evidence="7">ATCC 58785 / CBS 6054 / NBRC 10063 / NRRL Y-11545</strain>
    </source>
</reference>
<dbReference type="AlphaFoldDB" id="A3LRN9"/>